<keyword evidence="8" id="KW-1015">Disulfide bond</keyword>
<evidence type="ECO:0000256" key="2">
    <source>
        <dbReference type="ARBA" id="ARBA00008670"/>
    </source>
</evidence>
<proteinExistence type="inferred from homology"/>
<evidence type="ECO:0000256" key="5">
    <source>
        <dbReference type="ARBA" id="ARBA00022525"/>
    </source>
</evidence>
<evidence type="ECO:0000256" key="13">
    <source>
        <dbReference type="SAM" id="MobiDB-lite"/>
    </source>
</evidence>
<accession>A0A7J7T919</accession>
<comment type="caution">
    <text evidence="16">The sequence shown here is derived from an EMBL/GenBank/DDBJ whole genome shotgun (WGS) entry which is preliminary data.</text>
</comment>
<dbReference type="PROSITE" id="PS51257">
    <property type="entry name" value="PROKAR_LIPOPROTEIN"/>
    <property type="match status" value="1"/>
</dbReference>
<dbReference type="InterPro" id="IPR021184">
    <property type="entry name" value="TNF_CS"/>
</dbReference>
<dbReference type="GO" id="GO:0005125">
    <property type="term" value="F:cytokine activity"/>
    <property type="evidence" value="ECO:0007669"/>
    <property type="project" value="UniProtKB-KW"/>
</dbReference>
<comment type="subunit">
    <text evidence="3">Homotrimer.</text>
</comment>
<dbReference type="Gene3D" id="2.60.120.40">
    <property type="match status" value="2"/>
</dbReference>
<dbReference type="EMBL" id="JABWUV010000017">
    <property type="protein sequence ID" value="KAF6297209.1"/>
    <property type="molecule type" value="Genomic_DNA"/>
</dbReference>
<feature type="transmembrane region" description="Helical" evidence="14">
    <location>
        <begin position="20"/>
        <end position="44"/>
    </location>
</feature>
<evidence type="ECO:0000256" key="9">
    <source>
        <dbReference type="ARBA" id="ARBA00023180"/>
    </source>
</evidence>
<sequence>MAARRSLRQRGRTGEPGTALLAPLMLGLGLALACLGLLLAVVSLGGRASSSAQQEPAQGELVAEEDQDPLELNSQSEEGQDPVPFLNQLVRPRRSASKGRKTRARRVVAAHYEVHPQPGQDGAQAGVDGTVSGWEEAKINSSNPLRYDGRSGAFTVTRAGLYYLYCQVHFDEGKAVYLKLDLLVDDTLALRCLEEFSATASSHGSQLRLCQTELQILRREVTQLQRTGGPSGKGEGSPWLSLQEQSPDSPGALETGERARRKRAVLAHKQKRKHSVLHLVPLNMTSKADSDVTELMWQPALTRGRGLEAQGYVVRVWDAGVYLLYSQVLFHDVTFTMGQVVSREGQGKQETLFRCIRSMPSNPDWAYNSCYSAGVFHLHHGDILSVTVPRARAKLSLSPHGTFLGFVKL</sequence>
<evidence type="ECO:0000256" key="14">
    <source>
        <dbReference type="SAM" id="Phobius"/>
    </source>
</evidence>
<keyword evidence="6" id="KW-0165">Cleavage on pair of basic residues</keyword>
<dbReference type="GO" id="GO:0048298">
    <property type="term" value="P:positive regulation of isotype switching to IgA isotypes"/>
    <property type="evidence" value="ECO:0007669"/>
    <property type="project" value="TreeGrafter"/>
</dbReference>
<dbReference type="SMART" id="SM00207">
    <property type="entry name" value="TNF"/>
    <property type="match status" value="2"/>
</dbReference>
<evidence type="ECO:0000313" key="17">
    <source>
        <dbReference type="Proteomes" id="UP000527355"/>
    </source>
</evidence>
<feature type="region of interest" description="Disordered" evidence="13">
    <location>
        <begin position="68"/>
        <end position="102"/>
    </location>
</feature>
<feature type="compositionally biased region" description="Basic residues" evidence="13">
    <location>
        <begin position="91"/>
        <end position="102"/>
    </location>
</feature>
<keyword evidence="14" id="KW-1133">Transmembrane helix</keyword>
<keyword evidence="5" id="KW-0964">Secreted</keyword>
<evidence type="ECO:0000256" key="1">
    <source>
        <dbReference type="ARBA" id="ARBA00004613"/>
    </source>
</evidence>
<dbReference type="Proteomes" id="UP000527355">
    <property type="component" value="Unassembled WGS sequence"/>
</dbReference>
<evidence type="ECO:0000259" key="15">
    <source>
        <dbReference type="PROSITE" id="PS50049"/>
    </source>
</evidence>
<evidence type="ECO:0000256" key="12">
    <source>
        <dbReference type="ARBA" id="ARBA00080985"/>
    </source>
</evidence>
<evidence type="ECO:0000256" key="11">
    <source>
        <dbReference type="ARBA" id="ARBA00074592"/>
    </source>
</evidence>
<dbReference type="PANTHER" id="PTHR15151:SF12">
    <property type="entry name" value="TUMOR NECROSIS FACTOR LIGAND SUPERFAMILY MEMBER 13"/>
    <property type="match status" value="1"/>
</dbReference>
<keyword evidence="14" id="KW-0812">Transmembrane</keyword>
<dbReference type="Pfam" id="PF00229">
    <property type="entry name" value="TNF"/>
    <property type="match status" value="2"/>
</dbReference>
<evidence type="ECO:0000256" key="10">
    <source>
        <dbReference type="ARBA" id="ARBA00056875"/>
    </source>
</evidence>
<dbReference type="InterPro" id="IPR006052">
    <property type="entry name" value="TNF_dom"/>
</dbReference>
<dbReference type="PROSITE" id="PS50049">
    <property type="entry name" value="THD_2"/>
    <property type="match status" value="1"/>
</dbReference>
<dbReference type="AlphaFoldDB" id="A0A7J7T919"/>
<dbReference type="InterPro" id="IPR051748">
    <property type="entry name" value="TNF_Ligand_Superfamily"/>
</dbReference>
<evidence type="ECO:0000256" key="6">
    <source>
        <dbReference type="ARBA" id="ARBA00022685"/>
    </source>
</evidence>
<feature type="domain" description="THD" evidence="15">
    <location>
        <begin position="275"/>
        <end position="409"/>
    </location>
</feature>
<feature type="region of interest" description="Disordered" evidence="13">
    <location>
        <begin position="224"/>
        <end position="259"/>
    </location>
</feature>
<keyword evidence="7" id="KW-0391">Immunity</keyword>
<evidence type="ECO:0000256" key="8">
    <source>
        <dbReference type="ARBA" id="ARBA00023157"/>
    </source>
</evidence>
<dbReference type="InterPro" id="IPR008983">
    <property type="entry name" value="Tumour_necrosis_fac-like_dom"/>
</dbReference>
<dbReference type="GO" id="GO:0005164">
    <property type="term" value="F:tumor necrosis factor receptor binding"/>
    <property type="evidence" value="ECO:0007669"/>
    <property type="project" value="InterPro"/>
</dbReference>
<dbReference type="GO" id="GO:0005615">
    <property type="term" value="C:extracellular space"/>
    <property type="evidence" value="ECO:0007669"/>
    <property type="project" value="UniProtKB-KW"/>
</dbReference>
<name>A0A7J7T919_MYOMY</name>
<organism evidence="16 17">
    <name type="scientific">Myotis myotis</name>
    <name type="common">Greater mouse-eared bat</name>
    <name type="synonym">Vespertilio myotis</name>
    <dbReference type="NCBI Taxonomy" id="51298"/>
    <lineage>
        <taxon>Eukaryota</taxon>
        <taxon>Metazoa</taxon>
        <taxon>Chordata</taxon>
        <taxon>Craniata</taxon>
        <taxon>Vertebrata</taxon>
        <taxon>Euteleostomi</taxon>
        <taxon>Mammalia</taxon>
        <taxon>Eutheria</taxon>
        <taxon>Laurasiatheria</taxon>
        <taxon>Chiroptera</taxon>
        <taxon>Yangochiroptera</taxon>
        <taxon>Vespertilionidae</taxon>
        <taxon>Myotis</taxon>
    </lineage>
</organism>
<comment type="similarity">
    <text evidence="2">Belongs to the tumor necrosis factor family.</text>
</comment>
<keyword evidence="9" id="KW-0325">Glycoprotein</keyword>
<evidence type="ECO:0000256" key="3">
    <source>
        <dbReference type="ARBA" id="ARBA00011233"/>
    </source>
</evidence>
<comment type="subcellular location">
    <subcellularLocation>
        <location evidence="1">Secreted</location>
    </subcellularLocation>
</comment>
<keyword evidence="4" id="KW-0202">Cytokine</keyword>
<keyword evidence="14" id="KW-0472">Membrane</keyword>
<evidence type="ECO:0000256" key="7">
    <source>
        <dbReference type="ARBA" id="ARBA00022859"/>
    </source>
</evidence>
<protein>
    <recommendedName>
        <fullName evidence="11">Tumor necrosis factor ligand superfamily member 13</fullName>
    </recommendedName>
    <alternativeName>
        <fullName evidence="12">A proliferation-inducing ligand</fullName>
    </alternativeName>
</protein>
<dbReference type="PROSITE" id="PS00251">
    <property type="entry name" value="THD_1"/>
    <property type="match status" value="1"/>
</dbReference>
<evidence type="ECO:0000313" key="16">
    <source>
        <dbReference type="EMBL" id="KAF6297209.1"/>
    </source>
</evidence>
<dbReference type="FunFam" id="2.60.120.40:FF:000021">
    <property type="entry name" value="Tumor necrosis factor ligand superfamily member 13"/>
    <property type="match status" value="1"/>
</dbReference>
<gene>
    <name evidence="16" type="ORF">mMyoMyo1_019519</name>
</gene>
<dbReference type="GO" id="GO:0030890">
    <property type="term" value="P:positive regulation of B cell proliferation"/>
    <property type="evidence" value="ECO:0007669"/>
    <property type="project" value="TreeGrafter"/>
</dbReference>
<dbReference type="GO" id="GO:0016020">
    <property type="term" value="C:membrane"/>
    <property type="evidence" value="ECO:0007669"/>
    <property type="project" value="InterPro"/>
</dbReference>
<reference evidence="16 17" key="1">
    <citation type="journal article" date="2020" name="Nature">
        <title>Six reference-quality genomes reveal evolution of bat adaptations.</title>
        <authorList>
            <person name="Jebb D."/>
            <person name="Huang Z."/>
            <person name="Pippel M."/>
            <person name="Hughes G.M."/>
            <person name="Lavrichenko K."/>
            <person name="Devanna P."/>
            <person name="Winkler S."/>
            <person name="Jermiin L.S."/>
            <person name="Skirmuntt E.C."/>
            <person name="Katzourakis A."/>
            <person name="Burkitt-Gray L."/>
            <person name="Ray D.A."/>
            <person name="Sullivan K.A.M."/>
            <person name="Roscito J.G."/>
            <person name="Kirilenko B.M."/>
            <person name="Davalos L.M."/>
            <person name="Corthals A.P."/>
            <person name="Power M.L."/>
            <person name="Jones G."/>
            <person name="Ransome R.D."/>
            <person name="Dechmann D.K.N."/>
            <person name="Locatelli A.G."/>
            <person name="Puechmaille S.J."/>
            <person name="Fedrigo O."/>
            <person name="Jarvis E.D."/>
            <person name="Hiller M."/>
            <person name="Vernes S.C."/>
            <person name="Myers E.W."/>
            <person name="Teeling E.C."/>
        </authorList>
    </citation>
    <scope>NUCLEOTIDE SEQUENCE [LARGE SCALE GENOMIC DNA]</scope>
    <source>
        <strain evidence="16">MMyoMyo1</strain>
        <tissue evidence="16">Flight muscle</tissue>
    </source>
</reference>
<dbReference type="VEuPathDB" id="HostDB:GeneID_118672073"/>
<evidence type="ECO:0000256" key="4">
    <source>
        <dbReference type="ARBA" id="ARBA00022514"/>
    </source>
</evidence>
<dbReference type="SUPFAM" id="SSF49842">
    <property type="entry name" value="TNF-like"/>
    <property type="match status" value="2"/>
</dbReference>
<dbReference type="PANTHER" id="PTHR15151">
    <property type="entry name" value="PROTEIN EIGER"/>
    <property type="match status" value="1"/>
</dbReference>
<dbReference type="CDD" id="cd00184">
    <property type="entry name" value="TNF"/>
    <property type="match status" value="1"/>
</dbReference>
<comment type="function">
    <text evidence="10">Cytokine that binds to TNFRSF13B/TACI and to TNFRSF17/BCMA. Plays a role in the regulation of tumor cell growth. May be involved in monocyte/macrophage-mediated immunological processes.</text>
</comment>
<keyword evidence="17" id="KW-1185">Reference proteome</keyword>
<dbReference type="GO" id="GO:0006955">
    <property type="term" value="P:immune response"/>
    <property type="evidence" value="ECO:0007669"/>
    <property type="project" value="InterPro"/>
</dbReference>